<gene>
    <name evidence="1" type="ORF">KV203_13805</name>
</gene>
<keyword evidence="2" id="KW-1185">Reference proteome</keyword>
<dbReference type="PANTHER" id="PTHR41244">
    <property type="entry name" value="RHAMNAN SYNTHESIS F"/>
    <property type="match status" value="1"/>
</dbReference>
<dbReference type="EMBL" id="CP079105">
    <property type="protein sequence ID" value="QXQ12980.1"/>
    <property type="molecule type" value="Genomic_DNA"/>
</dbReference>
<dbReference type="PANTHER" id="PTHR41244:SF1">
    <property type="entry name" value="GLYCOSYLTRANSFERASE"/>
    <property type="match status" value="1"/>
</dbReference>
<dbReference type="InterPro" id="IPR007739">
    <property type="entry name" value="RgpF"/>
</dbReference>
<reference evidence="1" key="1">
    <citation type="submission" date="2021-07" db="EMBL/GenBank/DDBJ databases">
        <title>Candidatus Kaistella beijingensis sp. nov. isolated from a municipal wastewater treatment plant is involved in sludge foaming.</title>
        <authorList>
            <person name="Song Y."/>
            <person name="Liu S.-J."/>
        </authorList>
    </citation>
    <scope>NUCLEOTIDE SEQUENCE</scope>
    <source>
        <strain evidence="1">DSM 43998</strain>
    </source>
</reference>
<dbReference type="Pfam" id="PF05045">
    <property type="entry name" value="RgpF"/>
    <property type="match status" value="1"/>
</dbReference>
<evidence type="ECO:0000313" key="1">
    <source>
        <dbReference type="EMBL" id="QXQ12980.1"/>
    </source>
</evidence>
<dbReference type="Proteomes" id="UP000887023">
    <property type="component" value="Chromosome"/>
</dbReference>
<protein>
    <submittedName>
        <fullName evidence="1">Glycoside hydrolase family 99-like domain-containing protein</fullName>
    </submittedName>
</protein>
<organism evidence="1 2">
    <name type="scientific">Skermania pinensis</name>
    <dbReference type="NCBI Taxonomy" id="39122"/>
    <lineage>
        <taxon>Bacteria</taxon>
        <taxon>Bacillati</taxon>
        <taxon>Actinomycetota</taxon>
        <taxon>Actinomycetes</taxon>
        <taxon>Mycobacteriales</taxon>
        <taxon>Gordoniaceae</taxon>
        <taxon>Skermania</taxon>
    </lineage>
</organism>
<sequence length="610" mass="68575">MARGSGRAAADFPTSWRARPRLSDAETVRLCVLVHLAPADAVQPVLHGIESIPVAFDLIVTNATGLPVEIDRTGIERLCDAVVLDVDCRGHDIWPMLQVINAGLLDRYDTVLKVSPANADSLREVADTYTAARILAAFADDRSVGVIGPRGCIGDDWGTHLETARQLTRRLELEFDERRLTFAVGGTYWIRAFLLQGLRALGMSAHDFASDRDSTAHALDRVIGLLTTESGCRLLTVAELPDSGVADASDYRRGAVPIPAVRVVPFYLPQFHPTEENDRWWGAGFTEWTNVAAAQPVYNGHDQPKLPADLGFYDLRLDAVRDRQATLAEAHGVHAFMYYYYWFAGKRLLNTPIDMLLAGDLHMPFCVMWANENWTRRWDGRAHDILIRQDYDEVPAEEFLDDIAPFLRDERYMRIDGKPLVAVYRIAALPDPQQVIKCWRERSRALGVGELHILGVDVDRTFDGSDRDPASVGLDGTLGFPPHNHKWRWQPRGGLGVDRRFTGNLLSYAAMATAGERKLVRMNATHYPGVMVGFDNTARRQWSSDLWFGSNPYTFRRWLAAAVEAVQDREPDRRVVFVNAWNEWAESAVLEPTLRFGRAYLLAVRDVVNR</sequence>
<dbReference type="InterPro" id="IPR032719">
    <property type="entry name" value="WbsX"/>
</dbReference>
<dbReference type="Pfam" id="PF14307">
    <property type="entry name" value="Glyco_tran_WbsX"/>
    <property type="match status" value="1"/>
</dbReference>
<dbReference type="CDD" id="cd11579">
    <property type="entry name" value="Glyco_tran_WbsX"/>
    <property type="match status" value="1"/>
</dbReference>
<evidence type="ECO:0000313" key="2">
    <source>
        <dbReference type="Proteomes" id="UP000887023"/>
    </source>
</evidence>
<proteinExistence type="predicted"/>
<accession>A0ABX8S8U3</accession>
<name>A0ABX8S8U3_9ACTN</name>